<evidence type="ECO:0000313" key="6">
    <source>
        <dbReference type="Proteomes" id="UP000887568"/>
    </source>
</evidence>
<evidence type="ECO:0000256" key="1">
    <source>
        <dbReference type="ARBA" id="ARBA00009283"/>
    </source>
</evidence>
<keyword evidence="2" id="KW-0378">Hydrolase</keyword>
<keyword evidence="4" id="KW-0472">Membrane</keyword>
<sequence length="534" mass="59183">MAGGLKCNPLTVSLVIVGTLLAITCMFVFVITNVPLDFDTCEEEPGVVIETEIIRYGIVIRVDAESAQPKLFSWSYDINRTMSRVQRQQYSCKHKTKAVKNPQAFRRSCLDEIRRIVPRDHRENTEIYLVRRDTINSARLVPNLASVRSTIASYPFNTSRADLADPSVITDDDLARYRWVAENDALGTVHSDLMKSNDDFTGSLRPTHGLLDMGSISARVTFAVSDGGGVSSSTRSNGARPVQLYGRDYALYTRSFPCYGLLEVGRWFKEQLVSELYNSSFGAISNPCAPSGFTETLSSPRKGSPCSTQTLAQDDRLAPTDAGETERSNQTREERYTLEGVGNSTDCHRRVRMLTLEGEELPEFKGDFIAFFPELPFDVADISGVDSYIDATYCNWTGTPAEAFSREVNSTGVNSCFVMIFLRALIFEGFKIDQTTWERAVIRQEESTTAQDPSWLQGFMAATASEFPPPPGPCVLSEENRLALERKQATVTALILLILGGLLIVGLGYGIACRRGGDNNWVPSPLAMYQFQEG</sequence>
<name>A0A913Z3T3_PATMI</name>
<dbReference type="GO" id="GO:0009134">
    <property type="term" value="P:nucleoside diphosphate catabolic process"/>
    <property type="evidence" value="ECO:0007669"/>
    <property type="project" value="TreeGrafter"/>
</dbReference>
<dbReference type="PANTHER" id="PTHR11782">
    <property type="entry name" value="ADENOSINE/GUANOSINE DIPHOSPHATASE"/>
    <property type="match status" value="1"/>
</dbReference>
<dbReference type="Pfam" id="PF01150">
    <property type="entry name" value="GDA1_CD39"/>
    <property type="match status" value="1"/>
</dbReference>
<proteinExistence type="inferred from homology"/>
<dbReference type="Gene3D" id="3.30.420.40">
    <property type="match status" value="1"/>
</dbReference>
<dbReference type="Proteomes" id="UP000887568">
    <property type="component" value="Unplaced"/>
</dbReference>
<evidence type="ECO:0000313" key="5">
    <source>
        <dbReference type="EnsemblMetazoa" id="XP_038046367.1"/>
    </source>
</evidence>
<feature type="region of interest" description="Disordered" evidence="3">
    <location>
        <begin position="294"/>
        <end position="335"/>
    </location>
</feature>
<keyword evidence="4" id="KW-0812">Transmembrane</keyword>
<evidence type="ECO:0000256" key="2">
    <source>
        <dbReference type="ARBA" id="ARBA00022801"/>
    </source>
</evidence>
<dbReference type="PANTHER" id="PTHR11782:SF83">
    <property type="entry name" value="GUANOSINE-DIPHOSPHATASE"/>
    <property type="match status" value="1"/>
</dbReference>
<dbReference type="Gene3D" id="3.30.420.150">
    <property type="entry name" value="Exopolyphosphatase. Domain 2"/>
    <property type="match status" value="1"/>
</dbReference>
<organism evidence="5 6">
    <name type="scientific">Patiria miniata</name>
    <name type="common">Bat star</name>
    <name type="synonym">Asterina miniata</name>
    <dbReference type="NCBI Taxonomy" id="46514"/>
    <lineage>
        <taxon>Eukaryota</taxon>
        <taxon>Metazoa</taxon>
        <taxon>Echinodermata</taxon>
        <taxon>Eleutherozoa</taxon>
        <taxon>Asterozoa</taxon>
        <taxon>Asteroidea</taxon>
        <taxon>Valvatacea</taxon>
        <taxon>Valvatida</taxon>
        <taxon>Asterinidae</taxon>
        <taxon>Patiria</taxon>
    </lineage>
</organism>
<dbReference type="OrthoDB" id="6372431at2759"/>
<feature type="compositionally biased region" description="Basic and acidic residues" evidence="3">
    <location>
        <begin position="313"/>
        <end position="335"/>
    </location>
</feature>
<dbReference type="GO" id="GO:0017111">
    <property type="term" value="F:ribonucleoside triphosphate phosphatase activity"/>
    <property type="evidence" value="ECO:0007669"/>
    <property type="project" value="TreeGrafter"/>
</dbReference>
<accession>A0A913Z3T3</accession>
<evidence type="ECO:0000256" key="4">
    <source>
        <dbReference type="SAM" id="Phobius"/>
    </source>
</evidence>
<dbReference type="GeneID" id="119720654"/>
<protein>
    <submittedName>
        <fullName evidence="5">Uncharacterized protein</fullName>
    </submittedName>
</protein>
<feature type="transmembrane region" description="Helical" evidence="4">
    <location>
        <begin position="491"/>
        <end position="512"/>
    </location>
</feature>
<reference evidence="5" key="1">
    <citation type="submission" date="2022-11" db="UniProtKB">
        <authorList>
            <consortium name="EnsemblMetazoa"/>
        </authorList>
    </citation>
    <scope>IDENTIFICATION</scope>
</reference>
<dbReference type="OMA" id="YDINRTM"/>
<dbReference type="AlphaFoldDB" id="A0A913Z3T3"/>
<keyword evidence="6" id="KW-1185">Reference proteome</keyword>
<evidence type="ECO:0000256" key="3">
    <source>
        <dbReference type="SAM" id="MobiDB-lite"/>
    </source>
</evidence>
<dbReference type="GO" id="GO:0045134">
    <property type="term" value="F:UDP phosphatase activity"/>
    <property type="evidence" value="ECO:0007669"/>
    <property type="project" value="TreeGrafter"/>
</dbReference>
<keyword evidence="4" id="KW-1133">Transmembrane helix</keyword>
<dbReference type="GO" id="GO:0004382">
    <property type="term" value="F:GDP phosphatase activity"/>
    <property type="evidence" value="ECO:0007669"/>
    <property type="project" value="TreeGrafter"/>
</dbReference>
<dbReference type="EnsemblMetazoa" id="XM_038190439.1">
    <property type="protein sequence ID" value="XP_038046367.1"/>
    <property type="gene ID" value="LOC119720654"/>
</dbReference>
<dbReference type="InterPro" id="IPR000407">
    <property type="entry name" value="GDA1_CD39_NTPase"/>
</dbReference>
<feature type="transmembrane region" description="Helical" evidence="4">
    <location>
        <begin position="12"/>
        <end position="31"/>
    </location>
</feature>
<dbReference type="GO" id="GO:0005886">
    <property type="term" value="C:plasma membrane"/>
    <property type="evidence" value="ECO:0007669"/>
    <property type="project" value="TreeGrafter"/>
</dbReference>
<comment type="similarity">
    <text evidence="1">Belongs to the GDA1/CD39 NTPase family.</text>
</comment>
<dbReference type="RefSeq" id="XP_038046367.1">
    <property type="nucleotide sequence ID" value="XM_038190439.1"/>
</dbReference>
<feature type="compositionally biased region" description="Polar residues" evidence="3">
    <location>
        <begin position="294"/>
        <end position="312"/>
    </location>
</feature>